<dbReference type="KEGG" id="hli:HLI_10640"/>
<dbReference type="Pfam" id="PF09136">
    <property type="entry name" value="Glucodextran_B"/>
    <property type="match status" value="2"/>
</dbReference>
<dbReference type="PRINTS" id="PR00723">
    <property type="entry name" value="SUBTILISIN"/>
</dbReference>
<dbReference type="NCBIfam" id="NF038128">
    <property type="entry name" value="choice_anch_J"/>
    <property type="match status" value="1"/>
</dbReference>
<evidence type="ECO:0000259" key="9">
    <source>
        <dbReference type="Pfam" id="PF00082"/>
    </source>
</evidence>
<dbReference type="InterPro" id="IPR036852">
    <property type="entry name" value="Peptidase_S8/S53_dom_sf"/>
</dbReference>
<evidence type="ECO:0000256" key="6">
    <source>
        <dbReference type="PROSITE-ProRule" id="PRU01240"/>
    </source>
</evidence>
<feature type="compositionally biased region" description="Basic and acidic residues" evidence="8">
    <location>
        <begin position="796"/>
        <end position="817"/>
    </location>
</feature>
<dbReference type="InterPro" id="IPR033857">
    <property type="entry name" value="Bacillopeptidase_F"/>
</dbReference>
<dbReference type="SUPFAM" id="SSF52743">
    <property type="entry name" value="Subtilisin-like"/>
    <property type="match status" value="1"/>
</dbReference>
<evidence type="ECO:0000256" key="8">
    <source>
        <dbReference type="SAM" id="MobiDB-lite"/>
    </source>
</evidence>
<dbReference type="Gene3D" id="2.60.40.10">
    <property type="entry name" value="Immunoglobulins"/>
    <property type="match status" value="2"/>
</dbReference>
<gene>
    <name evidence="10" type="ORF">HLI_10640</name>
</gene>
<dbReference type="Pfam" id="PF00082">
    <property type="entry name" value="Peptidase_S8"/>
    <property type="match status" value="1"/>
</dbReference>
<evidence type="ECO:0000256" key="1">
    <source>
        <dbReference type="ARBA" id="ARBA00011073"/>
    </source>
</evidence>
<dbReference type="SUPFAM" id="SSF49464">
    <property type="entry name" value="Carboxypeptidase regulatory domain-like"/>
    <property type="match status" value="2"/>
</dbReference>
<dbReference type="InterPro" id="IPR013783">
    <property type="entry name" value="Ig-like_fold"/>
</dbReference>
<protein>
    <submittedName>
        <fullName evidence="10">Peptidase S8</fullName>
    </submittedName>
</protein>
<feature type="domain" description="Peptidase S8/S53" evidence="9">
    <location>
        <begin position="216"/>
        <end position="500"/>
    </location>
</feature>
<dbReference type="PROSITE" id="PS51892">
    <property type="entry name" value="SUBTILASE"/>
    <property type="match status" value="1"/>
</dbReference>
<keyword evidence="3 6" id="KW-0378">Hydrolase</keyword>
<organism evidence="10 11">
    <name type="scientific">Halobacillus litoralis</name>
    <dbReference type="NCBI Taxonomy" id="45668"/>
    <lineage>
        <taxon>Bacteria</taxon>
        <taxon>Bacillati</taxon>
        <taxon>Bacillota</taxon>
        <taxon>Bacilli</taxon>
        <taxon>Bacillales</taxon>
        <taxon>Bacillaceae</taxon>
        <taxon>Halobacillus</taxon>
    </lineage>
</organism>
<dbReference type="InterPro" id="IPR008969">
    <property type="entry name" value="CarboxyPept-like_regulatory"/>
</dbReference>
<dbReference type="PANTHER" id="PTHR43399:SF4">
    <property type="entry name" value="CELL WALL-ASSOCIATED PROTEASE"/>
    <property type="match status" value="1"/>
</dbReference>
<evidence type="ECO:0000256" key="7">
    <source>
        <dbReference type="SAM" id="Coils"/>
    </source>
</evidence>
<proteinExistence type="inferred from homology"/>
<dbReference type="InterPro" id="IPR051048">
    <property type="entry name" value="Peptidase_S8/S53_subtilisin"/>
</dbReference>
<name>A0A410MD84_9BACI</name>
<evidence type="ECO:0000313" key="10">
    <source>
        <dbReference type="EMBL" id="QAS52635.1"/>
    </source>
</evidence>
<feature type="active site" description="Charge relay system" evidence="5 6">
    <location>
        <position position="272"/>
    </location>
</feature>
<comment type="similarity">
    <text evidence="1 6">Belongs to the peptidase S8 family.</text>
</comment>
<feature type="active site" description="Charge relay system" evidence="5 6">
    <location>
        <position position="448"/>
    </location>
</feature>
<dbReference type="Pfam" id="PF13620">
    <property type="entry name" value="CarboxypepD_reg"/>
    <property type="match status" value="2"/>
</dbReference>
<dbReference type="Gene3D" id="3.40.50.200">
    <property type="entry name" value="Peptidase S8/S53 domain"/>
    <property type="match status" value="1"/>
</dbReference>
<dbReference type="SUPFAM" id="SSF49899">
    <property type="entry name" value="Concanavalin A-like lectins/glucanases"/>
    <property type="match status" value="1"/>
</dbReference>
<dbReference type="Pfam" id="PF20773">
    <property type="entry name" value="InhA-like_MAM"/>
    <property type="match status" value="1"/>
</dbReference>
<dbReference type="OrthoDB" id="9798386at2"/>
<evidence type="ECO:0000313" key="11">
    <source>
        <dbReference type="Proteomes" id="UP000287756"/>
    </source>
</evidence>
<accession>A0A410MD84</accession>
<dbReference type="CDD" id="cd07481">
    <property type="entry name" value="Peptidases_S8_BacillopeptidaseF-like"/>
    <property type="match status" value="1"/>
</dbReference>
<dbReference type="GO" id="GO:0004252">
    <property type="term" value="F:serine-type endopeptidase activity"/>
    <property type="evidence" value="ECO:0007669"/>
    <property type="project" value="UniProtKB-UniRule"/>
</dbReference>
<reference evidence="10 11" key="1">
    <citation type="submission" date="2018-01" db="EMBL/GenBank/DDBJ databases">
        <title>The whole genome sequencing and assembly of Halobacillus litoralis ERB031 strain.</title>
        <authorList>
            <person name="Lee S.-J."/>
            <person name="Park M.-K."/>
            <person name="Kim J.-Y."/>
            <person name="Lee Y.-J."/>
            <person name="Yi H."/>
            <person name="Bahn Y.-S."/>
            <person name="Kim J.F."/>
            <person name="Lee D.-W."/>
        </authorList>
    </citation>
    <scope>NUCLEOTIDE SEQUENCE [LARGE SCALE GENOMIC DNA]</scope>
    <source>
        <strain evidence="10 11">ERB 031</strain>
    </source>
</reference>
<keyword evidence="2 6" id="KW-0645">Protease</keyword>
<dbReference type="Gene3D" id="2.60.40.1120">
    <property type="entry name" value="Carboxypeptidase-like, regulatory domain"/>
    <property type="match status" value="2"/>
</dbReference>
<keyword evidence="7" id="KW-0175">Coiled coil</keyword>
<dbReference type="InterPro" id="IPR015500">
    <property type="entry name" value="Peptidase_S8_subtilisin-rel"/>
</dbReference>
<dbReference type="InterPro" id="IPR023828">
    <property type="entry name" value="Peptidase_S8_Ser-AS"/>
</dbReference>
<evidence type="ECO:0000256" key="3">
    <source>
        <dbReference type="ARBA" id="ARBA00022801"/>
    </source>
</evidence>
<feature type="coiled-coil region" evidence="7">
    <location>
        <begin position="71"/>
        <end position="129"/>
    </location>
</feature>
<dbReference type="EMBL" id="CP026118">
    <property type="protein sequence ID" value="QAS52635.1"/>
    <property type="molecule type" value="Genomic_DNA"/>
</dbReference>
<evidence type="ECO:0000256" key="4">
    <source>
        <dbReference type="ARBA" id="ARBA00022825"/>
    </source>
</evidence>
<evidence type="ECO:0000256" key="5">
    <source>
        <dbReference type="PIRSR" id="PIRSR615500-1"/>
    </source>
</evidence>
<dbReference type="Gene3D" id="2.60.120.200">
    <property type="match status" value="1"/>
</dbReference>
<keyword evidence="4 6" id="KW-0720">Serine protease</keyword>
<feature type="active site" description="Charge relay system" evidence="5 6">
    <location>
        <position position="225"/>
    </location>
</feature>
<dbReference type="Proteomes" id="UP000287756">
    <property type="component" value="Chromosome"/>
</dbReference>
<feature type="region of interest" description="Disordered" evidence="8">
    <location>
        <begin position="788"/>
        <end position="825"/>
    </location>
</feature>
<sequence>MLRKKRARLRSVSVLLITVMILSLFNVTAGVSAQKANSVAMNDSKQVKNKINEDLSSSFKENDQITYLVKMKEQADTKKAANEAMAKLEKSKAAVSAKEKKRVKTSAVVNELRATAKQTQSQLDQYLEKAKEQGDVKSFDPYYIVNAVSVTSNEKVMEEIAAFAEVEKLLPNRTREIYQPLDMPKEKAKAEILDVDSWGIDRIGAEQVWNETGIDGSGVVVANIDTGVQWDHPGLLEKYRGFNAASPEEVDHEFNWFDATADTSEPYDDQGHGTHTMGTMVGSEADGSNQVGVAPGATWIAVKAFTAAGGTDVDLLDAAEWLLAPKDEEGNPHPEKSPDIINNSWGGGPGLDEWYREMVQNWRNAGIVPVFSAGNDGELGDGSIAAPANYPESIAVGATDSNDGLAYFSSVGPSPYDGEIKPDISAPGVNINSTVPGSEYEDTYSGTSMAGPHVAGTIALLLEADQSLSVDRIEELLYETADATTSDEYPEDPNEGFGHGVANAYTAVSAVVSGIGEISGNVYQDGEDTEAPVIEHEPVEQSYKGLELPIVVDVSDNVSVDNVEVQYSLDGQEWQSVDGELIEGSYESGTYQASIPGEDLNGDMLEYKLFVTDFGGNEVESDIYSVTLEDGITVGYSQDFETTPAGWVSFGESNSWEWGVPVSGPEGAASGEKVYATNLDGTYESDADMTLRLPPVEVPEGESFLQFKTWYQLERNYDYGHVVVSTDNENWEQLAEFNNESGDWVDSQVELSDYAGQTVYVGFHVETDLSVVKDGWYIDDVAITDHSSDSSAKLHKSNEKKADKKAGAKADAKDSKSKNKKKAVKSKSLFPGTFENVEGPLMQTGKVDTSPISPNVLPLEATVTVLETEKSVTTDPSDGSYRILTAAGDFTLEASAYGYESSTEEVEVPEDGQVNANFTLEPTPSGEVTGTVTNERTGEPIEGATVYVEEDAAVTPAVTDEDGVYSLTAYEGEYTLEVRAPNYKGAEATVTVVGNETATVDVELEPFIGFPGEIGYDDGTAENARAFYDAGNAWAVKMSLAEGQSSALVTGGLFRFWGEDFPVPGGTEFAVAVYDSSGTDGAPGEQLAGPIEAEALRNGEWTDVDLSNEGIVVDDDFYMVYIQTHANPNTPALATDENGENAGRSWQQVGGTWSPSPSEEGNYMIRATVDYEAEAPVIESPADGSFTNEETVTVEGSGSPSTSVVIHNGEDEVAEVEVTEEGKFAADIELDEGANELTAITVTGNGNTDPSAPVVVTLDQMNPELTITSPEDGEKINKEVTTVEGMVNEEFLDQVLVNGQEADVSEDGTFSKRLIVNEGENIIEVEALDEAGNNVTEELTIEADYSAPEITALNPEEDQSLQSGESVMIEFDSEPGLDATFYIKMPLTNFSIFSDQATELPMMEMGEGHYVGYWTATSNLEVEGAEIVVKAEDAFGNVAEEAAEGKLYINQE</sequence>
<dbReference type="PROSITE" id="PS00138">
    <property type="entry name" value="SUBTILASE_SER"/>
    <property type="match status" value="1"/>
</dbReference>
<dbReference type="PANTHER" id="PTHR43399">
    <property type="entry name" value="SUBTILISIN-RELATED"/>
    <property type="match status" value="1"/>
</dbReference>
<dbReference type="InterPro" id="IPR013320">
    <property type="entry name" value="ConA-like_dom_sf"/>
</dbReference>
<dbReference type="GO" id="GO:0006508">
    <property type="term" value="P:proteolysis"/>
    <property type="evidence" value="ECO:0007669"/>
    <property type="project" value="UniProtKB-KW"/>
</dbReference>
<evidence type="ECO:0000256" key="2">
    <source>
        <dbReference type="ARBA" id="ARBA00022670"/>
    </source>
</evidence>
<dbReference type="InterPro" id="IPR000209">
    <property type="entry name" value="Peptidase_S8/S53_dom"/>
</dbReference>